<organism evidence="2 3">
    <name type="scientific">Bizionia gelidisalsuginis</name>
    <dbReference type="NCBI Taxonomy" id="291188"/>
    <lineage>
        <taxon>Bacteria</taxon>
        <taxon>Pseudomonadati</taxon>
        <taxon>Bacteroidota</taxon>
        <taxon>Flavobacteriia</taxon>
        <taxon>Flavobacteriales</taxon>
        <taxon>Flavobacteriaceae</taxon>
        <taxon>Bizionia</taxon>
    </lineage>
</organism>
<name>A0ABY3MCG5_9FLAO</name>
<proteinExistence type="predicted"/>
<evidence type="ECO:0000313" key="2">
    <source>
        <dbReference type="EMBL" id="TYC15594.1"/>
    </source>
</evidence>
<sequence>MIKLEIKYTFNSKRNKKIVTPCCGKLNKDGKFANYKELPENFGHCHSCGKTTLPPTIYINDLGEEHTWNDELRKFEPLINNASVLNQQTATKLNNTSNHLINQNFIPESIIWKYYEKKPENNLLKYMRATYGNKATNLVKEQYVLGTTNDGGIIFWNINKDLKIQKAKIAYYKLNGRRKKFFKQPYKNENGYYSCLFGEHLILDSYKGKQILILVESEKTAVIGSLFLPKYTWLSYGGSTGLTEKKYACLIGHNVVIIPDISSKDVSIINKKIIELRKLGVNAKIWDMTKGKSDEELERDGIYNCDLEDFFRKFNNFNNLK</sequence>
<dbReference type="Pfam" id="PF19898">
    <property type="entry name" value="DUF6371"/>
    <property type="match status" value="1"/>
</dbReference>
<reference evidence="2 3" key="1">
    <citation type="submission" date="2019-08" db="EMBL/GenBank/DDBJ databases">
        <title>Genomes of Antarctic Bizionia species.</title>
        <authorList>
            <person name="Bowman J.P."/>
        </authorList>
    </citation>
    <scope>NUCLEOTIDE SEQUENCE [LARGE SCALE GENOMIC DNA]</scope>
    <source>
        <strain evidence="2 3">IC164</strain>
    </source>
</reference>
<dbReference type="RefSeq" id="WP_148380539.1">
    <property type="nucleotide sequence ID" value="NZ_VSKN01000004.1"/>
</dbReference>
<evidence type="ECO:0000313" key="3">
    <source>
        <dbReference type="Proteomes" id="UP000323621"/>
    </source>
</evidence>
<dbReference type="InterPro" id="IPR045951">
    <property type="entry name" value="DUF6371"/>
</dbReference>
<dbReference type="Proteomes" id="UP000323621">
    <property type="component" value="Unassembled WGS sequence"/>
</dbReference>
<dbReference type="EMBL" id="VSKN01000004">
    <property type="protein sequence ID" value="TYC15594.1"/>
    <property type="molecule type" value="Genomic_DNA"/>
</dbReference>
<comment type="caution">
    <text evidence="2">The sequence shown here is derived from an EMBL/GenBank/DDBJ whole genome shotgun (WGS) entry which is preliminary data.</text>
</comment>
<evidence type="ECO:0000259" key="1">
    <source>
        <dbReference type="Pfam" id="PF19898"/>
    </source>
</evidence>
<gene>
    <name evidence="2" type="ORF">ES677_04430</name>
</gene>
<feature type="domain" description="DUF6371" evidence="1">
    <location>
        <begin position="121"/>
        <end position="260"/>
    </location>
</feature>
<keyword evidence="3" id="KW-1185">Reference proteome</keyword>
<protein>
    <recommendedName>
        <fullName evidence="1">DUF6371 domain-containing protein</fullName>
    </recommendedName>
</protein>
<accession>A0ABY3MCG5</accession>